<evidence type="ECO:0000313" key="2">
    <source>
        <dbReference type="EMBL" id="KAF9522077.1"/>
    </source>
</evidence>
<proteinExistence type="predicted"/>
<feature type="compositionally biased region" description="Basic and acidic residues" evidence="1">
    <location>
        <begin position="121"/>
        <end position="130"/>
    </location>
</feature>
<reference evidence="2" key="1">
    <citation type="submission" date="2020-11" db="EMBL/GenBank/DDBJ databases">
        <authorList>
            <consortium name="DOE Joint Genome Institute"/>
            <person name="Ahrendt S."/>
            <person name="Riley R."/>
            <person name="Andreopoulos W."/>
            <person name="Labutti K."/>
            <person name="Pangilinan J."/>
            <person name="Ruiz-Duenas F.J."/>
            <person name="Barrasa J.M."/>
            <person name="Sanchez-Garcia M."/>
            <person name="Camarero S."/>
            <person name="Miyauchi S."/>
            <person name="Serrano A."/>
            <person name="Linde D."/>
            <person name="Babiker R."/>
            <person name="Drula E."/>
            <person name="Ayuso-Fernandez I."/>
            <person name="Pacheco R."/>
            <person name="Padilla G."/>
            <person name="Ferreira P."/>
            <person name="Barriuso J."/>
            <person name="Kellner H."/>
            <person name="Castanera R."/>
            <person name="Alfaro M."/>
            <person name="Ramirez L."/>
            <person name="Pisabarro A.G."/>
            <person name="Kuo A."/>
            <person name="Tritt A."/>
            <person name="Lipzen A."/>
            <person name="He G."/>
            <person name="Yan M."/>
            <person name="Ng V."/>
            <person name="Cullen D."/>
            <person name="Martin F."/>
            <person name="Rosso M.-N."/>
            <person name="Henrissat B."/>
            <person name="Hibbett D."/>
            <person name="Martinez A.T."/>
            <person name="Grigoriev I.V."/>
        </authorList>
    </citation>
    <scope>NUCLEOTIDE SEQUENCE</scope>
    <source>
        <strain evidence="2">CBS 506.95</strain>
    </source>
</reference>
<comment type="caution">
    <text evidence="2">The sequence shown here is derived from an EMBL/GenBank/DDBJ whole genome shotgun (WGS) entry which is preliminary data.</text>
</comment>
<keyword evidence="3" id="KW-1185">Reference proteome</keyword>
<feature type="compositionally biased region" description="Acidic residues" evidence="1">
    <location>
        <begin position="141"/>
        <end position="158"/>
    </location>
</feature>
<evidence type="ECO:0000256" key="1">
    <source>
        <dbReference type="SAM" id="MobiDB-lite"/>
    </source>
</evidence>
<gene>
    <name evidence="2" type="ORF">CPB83DRAFT_899943</name>
</gene>
<evidence type="ECO:0000313" key="3">
    <source>
        <dbReference type="Proteomes" id="UP000807306"/>
    </source>
</evidence>
<name>A0A9P6JI80_9AGAR</name>
<feature type="region of interest" description="Disordered" evidence="1">
    <location>
        <begin position="118"/>
        <end position="177"/>
    </location>
</feature>
<sequence>MDAHRDSWVEGETCICGLGTCDVAPLLTSSTSSSTRSLALQSHETQCQNGSSIKRSDRDTNAFLRAVVWDDDNDLLLRCGKDSKLNIWHIFAFSAGDLQPYQDKDESEVTEEAETMMRLMSSREEPEKQSRKNRCRRMAEEDGDGEKGDEESMDEEGMDAGNKIEDERGRQASVFLR</sequence>
<dbReference type="Proteomes" id="UP000807306">
    <property type="component" value="Unassembled WGS sequence"/>
</dbReference>
<organism evidence="2 3">
    <name type="scientific">Crepidotus variabilis</name>
    <dbReference type="NCBI Taxonomy" id="179855"/>
    <lineage>
        <taxon>Eukaryota</taxon>
        <taxon>Fungi</taxon>
        <taxon>Dikarya</taxon>
        <taxon>Basidiomycota</taxon>
        <taxon>Agaricomycotina</taxon>
        <taxon>Agaricomycetes</taxon>
        <taxon>Agaricomycetidae</taxon>
        <taxon>Agaricales</taxon>
        <taxon>Agaricineae</taxon>
        <taxon>Crepidotaceae</taxon>
        <taxon>Crepidotus</taxon>
    </lineage>
</organism>
<dbReference type="EMBL" id="MU157962">
    <property type="protein sequence ID" value="KAF9522077.1"/>
    <property type="molecule type" value="Genomic_DNA"/>
</dbReference>
<protein>
    <submittedName>
        <fullName evidence="2">Uncharacterized protein</fullName>
    </submittedName>
</protein>
<accession>A0A9P6JI80</accession>
<dbReference type="AlphaFoldDB" id="A0A9P6JI80"/>